<feature type="signal peptide" evidence="1">
    <location>
        <begin position="1"/>
        <end position="23"/>
    </location>
</feature>
<keyword evidence="1" id="KW-0732">Signal</keyword>
<evidence type="ECO:0000313" key="3">
    <source>
        <dbReference type="EMBL" id="MCA9728518.1"/>
    </source>
</evidence>
<dbReference type="Proteomes" id="UP000697710">
    <property type="component" value="Unassembled WGS sequence"/>
</dbReference>
<dbReference type="EMBL" id="JAGQHR010000405">
    <property type="protein sequence ID" value="MCA9728518.1"/>
    <property type="molecule type" value="Genomic_DNA"/>
</dbReference>
<dbReference type="PROSITE" id="PS51257">
    <property type="entry name" value="PROKAR_LIPOPROTEIN"/>
    <property type="match status" value="1"/>
</dbReference>
<evidence type="ECO:0000256" key="1">
    <source>
        <dbReference type="SAM" id="SignalP"/>
    </source>
</evidence>
<organism evidence="3 4">
    <name type="scientific">Eiseniibacteriota bacterium</name>
    <dbReference type="NCBI Taxonomy" id="2212470"/>
    <lineage>
        <taxon>Bacteria</taxon>
        <taxon>Candidatus Eiseniibacteriota</taxon>
    </lineage>
</organism>
<evidence type="ECO:0000259" key="2">
    <source>
        <dbReference type="Pfam" id="PF01569"/>
    </source>
</evidence>
<name>A0A956RPS9_UNCEI</name>
<gene>
    <name evidence="3" type="ORF">KC729_12595</name>
</gene>
<reference evidence="3" key="1">
    <citation type="submission" date="2020-04" db="EMBL/GenBank/DDBJ databases">
        <authorList>
            <person name="Zhang T."/>
        </authorList>
    </citation>
    <scope>NUCLEOTIDE SEQUENCE</scope>
    <source>
        <strain evidence="3">HKST-UBA01</strain>
    </source>
</reference>
<protein>
    <submittedName>
        <fullName evidence="3">Phosphatase PAP2 family protein</fullName>
    </submittedName>
</protein>
<accession>A0A956RPS9</accession>
<dbReference type="Gene3D" id="1.20.144.10">
    <property type="entry name" value="Phosphatidic acid phosphatase type 2/haloperoxidase"/>
    <property type="match status" value="1"/>
</dbReference>
<sequence length="264" mass="27679">MSRARTIRSIAVVLGILAGSGCAASRPDARWGDDVDLTPGWTAVRSAARETAEEPETWLPPLLGLLLQVDDWDGRVSDWARRETPVYGSTVRALDASDALVEVARGTWAVSVLLAPDGDLGVDWAWAKAKGAGLQLGAIATTFTATSTLKNATQRRRPDGSNARSFPSGHASHTGVCAALAHRNAATVLGPGGRPVSRAVTDGTALATGWARVEGGKHFPSDVLIGFAIGHFLGGFVDRAFRTLPSGWRITVEPNGLGVTIDVP</sequence>
<feature type="chain" id="PRO_5037835037" evidence="1">
    <location>
        <begin position="24"/>
        <end position="264"/>
    </location>
</feature>
<dbReference type="Pfam" id="PF01569">
    <property type="entry name" value="PAP2"/>
    <property type="match status" value="1"/>
</dbReference>
<proteinExistence type="predicted"/>
<evidence type="ECO:0000313" key="4">
    <source>
        <dbReference type="Proteomes" id="UP000697710"/>
    </source>
</evidence>
<dbReference type="InterPro" id="IPR036938">
    <property type="entry name" value="PAP2/HPO_sf"/>
</dbReference>
<dbReference type="SUPFAM" id="SSF48317">
    <property type="entry name" value="Acid phosphatase/Vanadium-dependent haloperoxidase"/>
    <property type="match status" value="1"/>
</dbReference>
<dbReference type="InterPro" id="IPR000326">
    <property type="entry name" value="PAP2/HPO"/>
</dbReference>
<reference evidence="3" key="2">
    <citation type="journal article" date="2021" name="Microbiome">
        <title>Successional dynamics and alternative stable states in a saline activated sludge microbial community over 9 years.</title>
        <authorList>
            <person name="Wang Y."/>
            <person name="Ye J."/>
            <person name="Ju F."/>
            <person name="Liu L."/>
            <person name="Boyd J.A."/>
            <person name="Deng Y."/>
            <person name="Parks D.H."/>
            <person name="Jiang X."/>
            <person name="Yin X."/>
            <person name="Woodcroft B.J."/>
            <person name="Tyson G.W."/>
            <person name="Hugenholtz P."/>
            <person name="Polz M.F."/>
            <person name="Zhang T."/>
        </authorList>
    </citation>
    <scope>NUCLEOTIDE SEQUENCE</scope>
    <source>
        <strain evidence="3">HKST-UBA01</strain>
    </source>
</reference>
<comment type="caution">
    <text evidence="3">The sequence shown here is derived from an EMBL/GenBank/DDBJ whole genome shotgun (WGS) entry which is preliminary data.</text>
</comment>
<feature type="domain" description="Phosphatidic acid phosphatase type 2/haloperoxidase" evidence="2">
    <location>
        <begin position="155"/>
        <end position="237"/>
    </location>
</feature>
<dbReference type="CDD" id="cd01610">
    <property type="entry name" value="PAP2_like"/>
    <property type="match status" value="1"/>
</dbReference>
<dbReference type="AlphaFoldDB" id="A0A956RPS9"/>